<feature type="modified residue" description="4-aspartylphosphate" evidence="2">
    <location>
        <position position="63"/>
    </location>
</feature>
<feature type="domain" description="Response regulatory" evidence="3">
    <location>
        <begin position="14"/>
        <end position="128"/>
    </location>
</feature>
<dbReference type="AlphaFoldDB" id="A0A0J8AAR7"/>
<dbReference type="PANTHER" id="PTHR44591:SF25">
    <property type="entry name" value="CHEMOTAXIS TWO-COMPONENT RESPONSE REGULATOR"/>
    <property type="match status" value="1"/>
</dbReference>
<dbReference type="EMBL" id="JACT01000006">
    <property type="protein sequence ID" value="KMS52300.1"/>
    <property type="molecule type" value="Genomic_DNA"/>
</dbReference>
<evidence type="ECO:0000256" key="1">
    <source>
        <dbReference type="ARBA" id="ARBA00022553"/>
    </source>
</evidence>
<dbReference type="SUPFAM" id="SSF52172">
    <property type="entry name" value="CheY-like"/>
    <property type="match status" value="1"/>
</dbReference>
<name>A0A0J8AAR7_9SPHN</name>
<dbReference type="InterPro" id="IPR011006">
    <property type="entry name" value="CheY-like_superfamily"/>
</dbReference>
<dbReference type="SMART" id="SM00448">
    <property type="entry name" value="REC"/>
    <property type="match status" value="1"/>
</dbReference>
<evidence type="ECO:0000256" key="2">
    <source>
        <dbReference type="PROSITE-ProRule" id="PRU00169"/>
    </source>
</evidence>
<dbReference type="InterPro" id="IPR001789">
    <property type="entry name" value="Sig_transdc_resp-reg_receiver"/>
</dbReference>
<comment type="caution">
    <text evidence="4">The sequence shown here is derived from an EMBL/GenBank/DDBJ whole genome shotgun (WGS) entry which is preliminary data.</text>
</comment>
<dbReference type="Proteomes" id="UP000052232">
    <property type="component" value="Unassembled WGS sequence"/>
</dbReference>
<protein>
    <submittedName>
        <fullName evidence="4">Regulator</fullName>
    </submittedName>
</protein>
<dbReference type="PANTHER" id="PTHR44591">
    <property type="entry name" value="STRESS RESPONSE REGULATOR PROTEIN 1"/>
    <property type="match status" value="1"/>
</dbReference>
<gene>
    <name evidence="4" type="ORF">V473_20835</name>
</gene>
<sequence>MGVIDHQTSEKAALILLSDDDVSVRRSLHLLLRSRGFGVLSYASGTALLLDPQTQSGDCLVVDYLMPDIDGISILRKLRSAGWCGPAILITAHYADKLAESAQEAGFAAVLEKPLRDGVLVQTIGEVISAGRKVGSDHC</sequence>
<accession>A0A0J8AAR7</accession>
<dbReference type="PROSITE" id="PS50110">
    <property type="entry name" value="RESPONSE_REGULATORY"/>
    <property type="match status" value="1"/>
</dbReference>
<dbReference type="RefSeq" id="WP_024018482.1">
    <property type="nucleotide sequence ID" value="NZ_KQ130437.1"/>
</dbReference>
<dbReference type="InterPro" id="IPR050595">
    <property type="entry name" value="Bact_response_regulator"/>
</dbReference>
<dbReference type="Gene3D" id="3.40.50.2300">
    <property type="match status" value="1"/>
</dbReference>
<dbReference type="PATRIC" id="fig|1420583.3.peg.3977"/>
<evidence type="ECO:0000313" key="5">
    <source>
        <dbReference type="Proteomes" id="UP000052232"/>
    </source>
</evidence>
<dbReference type="Pfam" id="PF00072">
    <property type="entry name" value="Response_reg"/>
    <property type="match status" value="1"/>
</dbReference>
<dbReference type="GO" id="GO:0000160">
    <property type="term" value="P:phosphorelay signal transduction system"/>
    <property type="evidence" value="ECO:0007669"/>
    <property type="project" value="InterPro"/>
</dbReference>
<reference evidence="4 5" key="1">
    <citation type="journal article" date="2015" name="G3 (Bethesda)">
        <title>Insights into Ongoing Evolution of the Hexachlorocyclohexane Catabolic Pathway from Comparative Genomics of Ten Sphingomonadaceae Strains.</title>
        <authorList>
            <person name="Pearce S.L."/>
            <person name="Oakeshott J.G."/>
            <person name="Pandey G."/>
        </authorList>
    </citation>
    <scope>NUCLEOTIDE SEQUENCE [LARGE SCALE GENOMIC DNA]</scope>
    <source>
        <strain evidence="4 5">LL01</strain>
    </source>
</reference>
<proteinExistence type="predicted"/>
<dbReference type="STRING" id="1420583.V473_20835"/>
<keyword evidence="1 2" id="KW-0597">Phosphoprotein</keyword>
<keyword evidence="5" id="KW-1185">Reference proteome</keyword>
<evidence type="ECO:0000259" key="3">
    <source>
        <dbReference type="PROSITE" id="PS50110"/>
    </source>
</evidence>
<evidence type="ECO:0000313" key="4">
    <source>
        <dbReference type="EMBL" id="KMS52300.1"/>
    </source>
</evidence>
<organism evidence="4 5">
    <name type="scientific">Sphingobium cupriresistens LL01</name>
    <dbReference type="NCBI Taxonomy" id="1420583"/>
    <lineage>
        <taxon>Bacteria</taxon>
        <taxon>Pseudomonadati</taxon>
        <taxon>Pseudomonadota</taxon>
        <taxon>Alphaproteobacteria</taxon>
        <taxon>Sphingomonadales</taxon>
        <taxon>Sphingomonadaceae</taxon>
        <taxon>Sphingobium</taxon>
    </lineage>
</organism>